<evidence type="ECO:0000313" key="5">
    <source>
        <dbReference type="Proteomes" id="UP000182347"/>
    </source>
</evidence>
<dbReference type="OrthoDB" id="9795923at2"/>
<dbReference type="SUPFAM" id="SSF46785">
    <property type="entry name" value="Winged helix' DNA-binding domain"/>
    <property type="match status" value="1"/>
</dbReference>
<sequence>MKLTRFTDYSLRVLMFLATRPDGQLVQIKTISAVYNISHNHLMKIIYELGKLGYIETVRGRNGGLRLAKDPHTISIGEVVRQTEEDFFVVECFDPSKKDTCLISDACRLQGVLGKALHAFLETLDQYSLGDLIINKDQLQALMKEVT</sequence>
<dbReference type="PROSITE" id="PS51197">
    <property type="entry name" value="HTH_RRF2_2"/>
    <property type="match status" value="1"/>
</dbReference>
<protein>
    <recommendedName>
        <fullName evidence="3">HTH-type transcriptional regulator NsrR</fullName>
    </recommendedName>
</protein>
<organism evidence="4 5">
    <name type="scientific">Sediminibacillus halophilus</name>
    <dbReference type="NCBI Taxonomy" id="482461"/>
    <lineage>
        <taxon>Bacteria</taxon>
        <taxon>Bacillati</taxon>
        <taxon>Bacillota</taxon>
        <taxon>Bacilli</taxon>
        <taxon>Bacillales</taxon>
        <taxon>Bacillaceae</taxon>
        <taxon>Sediminibacillus</taxon>
    </lineage>
</organism>
<dbReference type="GO" id="GO:0003700">
    <property type="term" value="F:DNA-binding transcription factor activity"/>
    <property type="evidence" value="ECO:0007669"/>
    <property type="project" value="TreeGrafter"/>
</dbReference>
<dbReference type="InterPro" id="IPR000944">
    <property type="entry name" value="Tscrpt_reg_Rrf2"/>
</dbReference>
<dbReference type="NCBIfam" id="TIGR00738">
    <property type="entry name" value="rrf2_super"/>
    <property type="match status" value="1"/>
</dbReference>
<name>A0A1G9TJN1_9BACI</name>
<evidence type="ECO:0000313" key="4">
    <source>
        <dbReference type="EMBL" id="SDM47853.1"/>
    </source>
</evidence>
<dbReference type="PANTHER" id="PTHR33221">
    <property type="entry name" value="WINGED HELIX-TURN-HELIX TRANSCRIPTIONAL REGULATOR, RRF2 FAMILY"/>
    <property type="match status" value="1"/>
</dbReference>
<dbReference type="InterPro" id="IPR036388">
    <property type="entry name" value="WH-like_DNA-bd_sf"/>
</dbReference>
<evidence type="ECO:0000256" key="3">
    <source>
        <dbReference type="ARBA" id="ARBA00040173"/>
    </source>
</evidence>
<accession>A0A1G9TJN1</accession>
<comment type="cofactor">
    <cofactor evidence="2">
        <name>[2Fe-2S] cluster</name>
        <dbReference type="ChEBI" id="CHEBI:190135"/>
    </cofactor>
</comment>
<dbReference type="Proteomes" id="UP000182347">
    <property type="component" value="Unassembled WGS sequence"/>
</dbReference>
<keyword evidence="5" id="KW-1185">Reference proteome</keyword>
<dbReference type="GO" id="GO:0003677">
    <property type="term" value="F:DNA binding"/>
    <property type="evidence" value="ECO:0007669"/>
    <property type="project" value="UniProtKB-KW"/>
</dbReference>
<dbReference type="InterPro" id="IPR036390">
    <property type="entry name" value="WH_DNA-bd_sf"/>
</dbReference>
<proteinExistence type="predicted"/>
<evidence type="ECO:0000256" key="1">
    <source>
        <dbReference type="ARBA" id="ARBA00023125"/>
    </source>
</evidence>
<dbReference type="Pfam" id="PF02082">
    <property type="entry name" value="Rrf2"/>
    <property type="match status" value="1"/>
</dbReference>
<gene>
    <name evidence="4" type="ORF">SAMN05216244_2613</name>
</gene>
<dbReference type="RefSeq" id="WP_074599664.1">
    <property type="nucleotide sequence ID" value="NZ_FNHF01000003.1"/>
</dbReference>
<evidence type="ECO:0000256" key="2">
    <source>
        <dbReference type="ARBA" id="ARBA00034078"/>
    </source>
</evidence>
<dbReference type="Gene3D" id="1.10.10.10">
    <property type="entry name" value="Winged helix-like DNA-binding domain superfamily/Winged helix DNA-binding domain"/>
    <property type="match status" value="1"/>
</dbReference>
<dbReference type="PANTHER" id="PTHR33221:SF4">
    <property type="entry name" value="HTH-TYPE TRANSCRIPTIONAL REPRESSOR NSRR"/>
    <property type="match status" value="1"/>
</dbReference>
<dbReference type="EMBL" id="FNHF01000003">
    <property type="protein sequence ID" value="SDM47853.1"/>
    <property type="molecule type" value="Genomic_DNA"/>
</dbReference>
<keyword evidence="1" id="KW-0238">DNA-binding</keyword>
<dbReference type="STRING" id="482461.SAMN05216244_2613"/>
<reference evidence="5" key="1">
    <citation type="submission" date="2016-10" db="EMBL/GenBank/DDBJ databases">
        <authorList>
            <person name="Varghese N."/>
            <person name="Submissions S."/>
        </authorList>
    </citation>
    <scope>NUCLEOTIDE SEQUENCE [LARGE SCALE GENOMIC DNA]</scope>
    <source>
        <strain evidence="5">CGMCC 1.6199</strain>
    </source>
</reference>
<dbReference type="AlphaFoldDB" id="A0A1G9TJN1"/>
<dbReference type="GO" id="GO:0005829">
    <property type="term" value="C:cytosol"/>
    <property type="evidence" value="ECO:0007669"/>
    <property type="project" value="TreeGrafter"/>
</dbReference>